<feature type="transmembrane region" description="Helical" evidence="7">
    <location>
        <begin position="58"/>
        <end position="78"/>
    </location>
</feature>
<evidence type="ECO:0000256" key="1">
    <source>
        <dbReference type="ARBA" id="ARBA00007150"/>
    </source>
</evidence>
<evidence type="ECO:0000256" key="7">
    <source>
        <dbReference type="HAMAP-Rule" id="MF_01147"/>
    </source>
</evidence>
<comment type="catalytic activity">
    <reaction evidence="7">
        <text>L-cysteinyl-[prolipoprotein] + a 1,2-diacyl-sn-glycero-3-phospho-(1'-sn-glycerol) = an S-1,2-diacyl-sn-glyceryl-L-cysteinyl-[prolipoprotein] + sn-glycerol 1-phosphate + H(+)</text>
        <dbReference type="Rhea" id="RHEA:56712"/>
        <dbReference type="Rhea" id="RHEA-COMP:14679"/>
        <dbReference type="Rhea" id="RHEA-COMP:14680"/>
        <dbReference type="ChEBI" id="CHEBI:15378"/>
        <dbReference type="ChEBI" id="CHEBI:29950"/>
        <dbReference type="ChEBI" id="CHEBI:57685"/>
        <dbReference type="ChEBI" id="CHEBI:64716"/>
        <dbReference type="ChEBI" id="CHEBI:140658"/>
        <dbReference type="EC" id="2.5.1.145"/>
    </reaction>
</comment>
<accession>A0ABU0YQW3</accession>
<dbReference type="PANTHER" id="PTHR30589:SF0">
    <property type="entry name" value="PHOSPHATIDYLGLYCEROL--PROLIPOPROTEIN DIACYLGLYCERYL TRANSFERASE"/>
    <property type="match status" value="1"/>
</dbReference>
<evidence type="ECO:0000313" key="8">
    <source>
        <dbReference type="EMBL" id="MDQ7250120.1"/>
    </source>
</evidence>
<evidence type="ECO:0000256" key="2">
    <source>
        <dbReference type="ARBA" id="ARBA00022475"/>
    </source>
</evidence>
<organism evidence="8 9">
    <name type="scientific">Dongia sedimenti</name>
    <dbReference type="NCBI Taxonomy" id="3064282"/>
    <lineage>
        <taxon>Bacteria</taxon>
        <taxon>Pseudomonadati</taxon>
        <taxon>Pseudomonadota</taxon>
        <taxon>Alphaproteobacteria</taxon>
        <taxon>Rhodospirillales</taxon>
        <taxon>Dongiaceae</taxon>
        <taxon>Dongia</taxon>
    </lineage>
</organism>
<dbReference type="Pfam" id="PF01790">
    <property type="entry name" value="LGT"/>
    <property type="match status" value="1"/>
</dbReference>
<dbReference type="GO" id="GO:0008961">
    <property type="term" value="F:phosphatidylglycerol-prolipoprotein diacylglyceryl transferase activity"/>
    <property type="evidence" value="ECO:0007669"/>
    <property type="project" value="UniProtKB-EC"/>
</dbReference>
<evidence type="ECO:0000256" key="3">
    <source>
        <dbReference type="ARBA" id="ARBA00022679"/>
    </source>
</evidence>
<keyword evidence="5 7" id="KW-1133">Transmembrane helix</keyword>
<feature type="transmembrane region" description="Helical" evidence="7">
    <location>
        <begin position="20"/>
        <end position="38"/>
    </location>
</feature>
<evidence type="ECO:0000256" key="5">
    <source>
        <dbReference type="ARBA" id="ARBA00022989"/>
    </source>
</evidence>
<evidence type="ECO:0000256" key="4">
    <source>
        <dbReference type="ARBA" id="ARBA00022692"/>
    </source>
</evidence>
<feature type="transmembrane region" description="Helical" evidence="7">
    <location>
        <begin position="98"/>
        <end position="115"/>
    </location>
</feature>
<keyword evidence="3 7" id="KW-0808">Transferase</keyword>
<dbReference type="PANTHER" id="PTHR30589">
    <property type="entry name" value="PROLIPOPROTEIN DIACYLGLYCERYL TRANSFERASE"/>
    <property type="match status" value="1"/>
</dbReference>
<dbReference type="NCBIfam" id="TIGR00544">
    <property type="entry name" value="lgt"/>
    <property type="match status" value="1"/>
</dbReference>
<evidence type="ECO:0000256" key="6">
    <source>
        <dbReference type="ARBA" id="ARBA00023136"/>
    </source>
</evidence>
<keyword evidence="6 7" id="KW-0472">Membrane</keyword>
<dbReference type="RefSeq" id="WP_379958958.1">
    <property type="nucleotide sequence ID" value="NZ_JAUYVI010000006.1"/>
</dbReference>
<feature type="transmembrane region" description="Helical" evidence="7">
    <location>
        <begin position="237"/>
        <end position="254"/>
    </location>
</feature>
<dbReference type="HAMAP" id="MF_01147">
    <property type="entry name" value="Lgt"/>
    <property type="match status" value="1"/>
</dbReference>
<keyword evidence="2 7" id="KW-1003">Cell membrane</keyword>
<keyword evidence="9" id="KW-1185">Reference proteome</keyword>
<feature type="transmembrane region" description="Helical" evidence="7">
    <location>
        <begin position="201"/>
        <end position="217"/>
    </location>
</feature>
<dbReference type="InterPro" id="IPR001640">
    <property type="entry name" value="Lgt"/>
</dbReference>
<dbReference type="Proteomes" id="UP001230156">
    <property type="component" value="Unassembled WGS sequence"/>
</dbReference>
<dbReference type="EMBL" id="JAUYVI010000006">
    <property type="protein sequence ID" value="MDQ7250120.1"/>
    <property type="molecule type" value="Genomic_DNA"/>
</dbReference>
<comment type="subcellular location">
    <subcellularLocation>
        <location evidence="7">Cell membrane</location>
        <topology evidence="7">Multi-pass membrane protein</topology>
    </subcellularLocation>
</comment>
<comment type="function">
    <text evidence="7">Catalyzes the transfer of the diacylglyceryl group from phosphatidylglycerol to the sulfhydryl group of the N-terminal cysteine of a prolipoprotein, the first step in the formation of mature lipoproteins.</text>
</comment>
<dbReference type="EC" id="2.5.1.145" evidence="7"/>
<evidence type="ECO:0000313" key="9">
    <source>
        <dbReference type="Proteomes" id="UP001230156"/>
    </source>
</evidence>
<reference evidence="9" key="1">
    <citation type="submission" date="2023-08" db="EMBL/GenBank/DDBJ databases">
        <title>Rhodospirillaceae gen. nov., a novel taxon isolated from the Yangtze River Yuezi River estuary sludge.</title>
        <authorList>
            <person name="Ruan L."/>
        </authorList>
    </citation>
    <scope>NUCLEOTIDE SEQUENCE [LARGE SCALE GENOMIC DNA]</scope>
    <source>
        <strain evidence="9">R-7</strain>
    </source>
</reference>
<dbReference type="PROSITE" id="PS01311">
    <property type="entry name" value="LGT"/>
    <property type="match status" value="1"/>
</dbReference>
<proteinExistence type="inferred from homology"/>
<comment type="similarity">
    <text evidence="1 7">Belongs to the Lgt family.</text>
</comment>
<sequence>MNAFVFPNFDPVAFSIGPLVIRWYALAYIAGIVLAWRYVLWLTAKPPRLLSRDNCDDLVTWCTVGIILGGRLGQVLLWEPGYYFSHPLEIVQIWKGGMAFHGGLIGVILAMFLYARAKKIPFFAVADPIAAATPIGLLLGRLANFINGELWGRVTDVPWGVIFPAAGPEPRHPSQLYEATLEGVLLFIALFILARRETIRAKIGTLSGVFLIGYAIARIVGEQFREPEVALSTSITWGQWLSLPMFLYGVYLVWSAKPVPPRPAASPSPR</sequence>
<comment type="caution">
    <text evidence="8">The sequence shown here is derived from an EMBL/GenBank/DDBJ whole genome shotgun (WGS) entry which is preliminary data.</text>
</comment>
<feature type="binding site" evidence="7">
    <location>
        <position position="141"/>
    </location>
    <ligand>
        <name>a 1,2-diacyl-sn-glycero-3-phospho-(1'-sn-glycerol)</name>
        <dbReference type="ChEBI" id="CHEBI:64716"/>
    </ligand>
</feature>
<feature type="transmembrane region" description="Helical" evidence="7">
    <location>
        <begin position="122"/>
        <end position="143"/>
    </location>
</feature>
<protein>
    <recommendedName>
        <fullName evidence="7">Phosphatidylglycerol--prolipoprotein diacylglyceryl transferase</fullName>
        <ecNumber evidence="7">2.5.1.145</ecNumber>
    </recommendedName>
</protein>
<keyword evidence="4 7" id="KW-0812">Transmembrane</keyword>
<comment type="pathway">
    <text evidence="7">Protein modification; lipoprotein biosynthesis (diacylglyceryl transfer).</text>
</comment>
<gene>
    <name evidence="7 8" type="primary">lgt</name>
    <name evidence="8" type="ORF">Q8A70_20690</name>
</gene>
<name>A0ABU0YQW3_9PROT</name>
<feature type="transmembrane region" description="Helical" evidence="7">
    <location>
        <begin position="176"/>
        <end position="194"/>
    </location>
</feature>